<sequence length="187" mass="20062">MTTPMPADAIAVGRIAGAFGIKGWIKVQPFSLDASALFASKTWWLSSDTPRPQALPSAFQVLALREQGDLLVAQVEGVLDRNAAEALRGVNLHVPRSAFPKTPDGEFYWIDLIGLSVLNREGQPVGTVIGLIDTGPHAVLRIAPPGLAAPTPAQEVLIPFVSRYGCDVDLAAGRITVDWQLDWQDAE</sequence>
<reference evidence="8 9" key="1">
    <citation type="submission" date="2019-01" db="EMBL/GenBank/DDBJ databases">
        <authorList>
            <person name="Chen W.-M."/>
        </authorList>
    </citation>
    <scope>NUCLEOTIDE SEQUENCE [LARGE SCALE GENOMIC DNA]</scope>
    <source>
        <strain evidence="8 9">CCP-18</strain>
    </source>
</reference>
<dbReference type="OrthoDB" id="9783509at2"/>
<dbReference type="Proteomes" id="UP000288587">
    <property type="component" value="Unassembled WGS sequence"/>
</dbReference>
<evidence type="ECO:0000256" key="1">
    <source>
        <dbReference type="ARBA" id="ARBA00022490"/>
    </source>
</evidence>
<dbReference type="SUPFAM" id="SSF50346">
    <property type="entry name" value="PRC-barrel domain"/>
    <property type="match status" value="1"/>
</dbReference>
<protein>
    <recommendedName>
        <fullName evidence="5">Ribosome maturation factor RimM</fullName>
    </recommendedName>
</protein>
<comment type="domain">
    <text evidence="5">The PRC barrel domain binds ribosomal protein uS19.</text>
</comment>
<feature type="domain" description="Ribosome maturation factor RimM PRC barrel" evidence="7">
    <location>
        <begin position="109"/>
        <end position="183"/>
    </location>
</feature>
<proteinExistence type="inferred from homology"/>
<dbReference type="Gene3D" id="2.30.30.240">
    <property type="entry name" value="PRC-barrel domain"/>
    <property type="match status" value="1"/>
</dbReference>
<keyword evidence="4 5" id="KW-0143">Chaperone</keyword>
<accession>A0A3S2UJM3</accession>
<dbReference type="InterPro" id="IPR009000">
    <property type="entry name" value="Transl_B-barrel_sf"/>
</dbReference>
<dbReference type="GO" id="GO:0005737">
    <property type="term" value="C:cytoplasm"/>
    <property type="evidence" value="ECO:0007669"/>
    <property type="project" value="UniProtKB-SubCell"/>
</dbReference>
<dbReference type="Gene3D" id="2.40.30.60">
    <property type="entry name" value="RimM"/>
    <property type="match status" value="1"/>
</dbReference>
<dbReference type="PANTHER" id="PTHR33692:SF1">
    <property type="entry name" value="RIBOSOME MATURATION FACTOR RIMM"/>
    <property type="match status" value="1"/>
</dbReference>
<evidence type="ECO:0000256" key="2">
    <source>
        <dbReference type="ARBA" id="ARBA00022517"/>
    </source>
</evidence>
<evidence type="ECO:0000313" key="8">
    <source>
        <dbReference type="EMBL" id="RVT87643.1"/>
    </source>
</evidence>
<evidence type="ECO:0000256" key="4">
    <source>
        <dbReference type="ARBA" id="ARBA00023186"/>
    </source>
</evidence>
<dbReference type="GO" id="GO:0006364">
    <property type="term" value="P:rRNA processing"/>
    <property type="evidence" value="ECO:0007669"/>
    <property type="project" value="UniProtKB-UniRule"/>
</dbReference>
<dbReference type="InterPro" id="IPR011961">
    <property type="entry name" value="RimM"/>
</dbReference>
<dbReference type="AlphaFoldDB" id="A0A3S2UJM3"/>
<gene>
    <name evidence="5 8" type="primary">rimM</name>
    <name evidence="8" type="ORF">EOD73_01030</name>
</gene>
<dbReference type="RefSeq" id="WP_127680016.1">
    <property type="nucleotide sequence ID" value="NZ_SACM01000001.1"/>
</dbReference>
<dbReference type="PANTHER" id="PTHR33692">
    <property type="entry name" value="RIBOSOME MATURATION FACTOR RIMM"/>
    <property type="match status" value="1"/>
</dbReference>
<dbReference type="SUPFAM" id="SSF50447">
    <property type="entry name" value="Translation proteins"/>
    <property type="match status" value="1"/>
</dbReference>
<dbReference type="Pfam" id="PF01782">
    <property type="entry name" value="RimM"/>
    <property type="match status" value="1"/>
</dbReference>
<keyword evidence="3 5" id="KW-0698">rRNA processing</keyword>
<name>A0A3S2UJM3_9BURK</name>
<evidence type="ECO:0000313" key="9">
    <source>
        <dbReference type="Proteomes" id="UP000288587"/>
    </source>
</evidence>
<dbReference type="NCBIfam" id="TIGR02273">
    <property type="entry name" value="16S_RimM"/>
    <property type="match status" value="1"/>
</dbReference>
<evidence type="ECO:0000256" key="3">
    <source>
        <dbReference type="ARBA" id="ARBA00022552"/>
    </source>
</evidence>
<dbReference type="InterPro" id="IPR056792">
    <property type="entry name" value="PRC_RimM"/>
</dbReference>
<dbReference type="InterPro" id="IPR011033">
    <property type="entry name" value="PRC_barrel-like_sf"/>
</dbReference>
<keyword evidence="9" id="KW-1185">Reference proteome</keyword>
<dbReference type="InterPro" id="IPR036976">
    <property type="entry name" value="RimM_N_sf"/>
</dbReference>
<feature type="domain" description="RimM N-terminal" evidence="6">
    <location>
        <begin position="12"/>
        <end position="97"/>
    </location>
</feature>
<dbReference type="Pfam" id="PF24986">
    <property type="entry name" value="PRC_RimM"/>
    <property type="match status" value="1"/>
</dbReference>
<dbReference type="HAMAP" id="MF_00014">
    <property type="entry name" value="Ribosome_mat_RimM"/>
    <property type="match status" value="1"/>
</dbReference>
<dbReference type="GO" id="GO:0042274">
    <property type="term" value="P:ribosomal small subunit biogenesis"/>
    <property type="evidence" value="ECO:0007669"/>
    <property type="project" value="UniProtKB-UniRule"/>
</dbReference>
<comment type="similarity">
    <text evidence="5">Belongs to the RimM family.</text>
</comment>
<organism evidence="8 9">
    <name type="scientific">Inhella crocodyli</name>
    <dbReference type="NCBI Taxonomy" id="2499851"/>
    <lineage>
        <taxon>Bacteria</taxon>
        <taxon>Pseudomonadati</taxon>
        <taxon>Pseudomonadota</taxon>
        <taxon>Betaproteobacteria</taxon>
        <taxon>Burkholderiales</taxon>
        <taxon>Sphaerotilaceae</taxon>
        <taxon>Inhella</taxon>
    </lineage>
</organism>
<dbReference type="InterPro" id="IPR002676">
    <property type="entry name" value="RimM_N"/>
</dbReference>
<dbReference type="GO" id="GO:0043022">
    <property type="term" value="F:ribosome binding"/>
    <property type="evidence" value="ECO:0007669"/>
    <property type="project" value="InterPro"/>
</dbReference>
<comment type="subunit">
    <text evidence="5">Binds ribosomal protein uS19.</text>
</comment>
<evidence type="ECO:0000259" key="6">
    <source>
        <dbReference type="Pfam" id="PF01782"/>
    </source>
</evidence>
<comment type="caution">
    <text evidence="8">The sequence shown here is derived from an EMBL/GenBank/DDBJ whole genome shotgun (WGS) entry which is preliminary data.</text>
</comment>
<evidence type="ECO:0000256" key="5">
    <source>
        <dbReference type="HAMAP-Rule" id="MF_00014"/>
    </source>
</evidence>
<keyword evidence="1 5" id="KW-0963">Cytoplasm</keyword>
<keyword evidence="2 5" id="KW-0690">Ribosome biogenesis</keyword>
<dbReference type="EMBL" id="SACM01000001">
    <property type="protein sequence ID" value="RVT87643.1"/>
    <property type="molecule type" value="Genomic_DNA"/>
</dbReference>
<comment type="function">
    <text evidence="5">An accessory protein needed during the final step in the assembly of 30S ribosomal subunit, possibly for assembly of the head region. Essential for efficient processing of 16S rRNA. May be needed both before and after RbfA during the maturation of 16S rRNA. It has affinity for free ribosomal 30S subunits but not for 70S ribosomes.</text>
</comment>
<dbReference type="GO" id="GO:0005840">
    <property type="term" value="C:ribosome"/>
    <property type="evidence" value="ECO:0007669"/>
    <property type="project" value="InterPro"/>
</dbReference>
<evidence type="ECO:0000259" key="7">
    <source>
        <dbReference type="Pfam" id="PF24986"/>
    </source>
</evidence>
<comment type="subcellular location">
    <subcellularLocation>
        <location evidence="5">Cytoplasm</location>
    </subcellularLocation>
</comment>